<reference evidence="1" key="1">
    <citation type="submission" date="2018-02" db="EMBL/GenBank/DDBJ databases">
        <title>Rhizophora mucronata_Transcriptome.</title>
        <authorList>
            <person name="Meera S.P."/>
            <person name="Sreeshan A."/>
            <person name="Augustine A."/>
        </authorList>
    </citation>
    <scope>NUCLEOTIDE SEQUENCE</scope>
    <source>
        <tissue evidence="1">Leaf</tissue>
    </source>
</reference>
<accession>A0A2P2LLK2</accession>
<dbReference type="EMBL" id="GGEC01038335">
    <property type="protein sequence ID" value="MBX18819.1"/>
    <property type="molecule type" value="Transcribed_RNA"/>
</dbReference>
<proteinExistence type="predicted"/>
<organism evidence="1">
    <name type="scientific">Rhizophora mucronata</name>
    <name type="common">Asiatic mangrove</name>
    <dbReference type="NCBI Taxonomy" id="61149"/>
    <lineage>
        <taxon>Eukaryota</taxon>
        <taxon>Viridiplantae</taxon>
        <taxon>Streptophyta</taxon>
        <taxon>Embryophyta</taxon>
        <taxon>Tracheophyta</taxon>
        <taxon>Spermatophyta</taxon>
        <taxon>Magnoliopsida</taxon>
        <taxon>eudicotyledons</taxon>
        <taxon>Gunneridae</taxon>
        <taxon>Pentapetalae</taxon>
        <taxon>rosids</taxon>
        <taxon>fabids</taxon>
        <taxon>Malpighiales</taxon>
        <taxon>Rhizophoraceae</taxon>
        <taxon>Rhizophora</taxon>
    </lineage>
</organism>
<name>A0A2P2LLK2_RHIMU</name>
<protein>
    <submittedName>
        <fullName evidence="1">Uncharacterized protein MANES_09G145400</fullName>
    </submittedName>
</protein>
<evidence type="ECO:0000313" key="1">
    <source>
        <dbReference type="EMBL" id="MBX18819.1"/>
    </source>
</evidence>
<dbReference type="AlphaFoldDB" id="A0A2P2LLK2"/>
<sequence>MCIAKNEEALRLEPRFAECYGNMANALKVINETF</sequence>